<keyword evidence="2" id="KW-1185">Reference proteome</keyword>
<dbReference type="EMBL" id="JANPWB010000003">
    <property type="protein sequence ID" value="KAJ1199055.1"/>
    <property type="molecule type" value="Genomic_DNA"/>
</dbReference>
<proteinExistence type="predicted"/>
<evidence type="ECO:0000313" key="1">
    <source>
        <dbReference type="EMBL" id="KAJ1199055.1"/>
    </source>
</evidence>
<comment type="caution">
    <text evidence="1">The sequence shown here is derived from an EMBL/GenBank/DDBJ whole genome shotgun (WGS) entry which is preliminary data.</text>
</comment>
<evidence type="ECO:0000313" key="2">
    <source>
        <dbReference type="Proteomes" id="UP001066276"/>
    </source>
</evidence>
<gene>
    <name evidence="1" type="ORF">NDU88_002893</name>
</gene>
<organism evidence="1 2">
    <name type="scientific">Pleurodeles waltl</name>
    <name type="common">Iberian ribbed newt</name>
    <dbReference type="NCBI Taxonomy" id="8319"/>
    <lineage>
        <taxon>Eukaryota</taxon>
        <taxon>Metazoa</taxon>
        <taxon>Chordata</taxon>
        <taxon>Craniata</taxon>
        <taxon>Vertebrata</taxon>
        <taxon>Euteleostomi</taxon>
        <taxon>Amphibia</taxon>
        <taxon>Batrachia</taxon>
        <taxon>Caudata</taxon>
        <taxon>Salamandroidea</taxon>
        <taxon>Salamandridae</taxon>
        <taxon>Pleurodelinae</taxon>
        <taxon>Pleurodeles</taxon>
    </lineage>
</organism>
<accession>A0AAV7VBV5</accession>
<dbReference type="Proteomes" id="UP001066276">
    <property type="component" value="Chromosome 2_1"/>
</dbReference>
<reference evidence="1" key="1">
    <citation type="journal article" date="2022" name="bioRxiv">
        <title>Sequencing and chromosome-scale assembly of the giantPleurodeles waltlgenome.</title>
        <authorList>
            <person name="Brown T."/>
            <person name="Elewa A."/>
            <person name="Iarovenko S."/>
            <person name="Subramanian E."/>
            <person name="Araus A.J."/>
            <person name="Petzold A."/>
            <person name="Susuki M."/>
            <person name="Suzuki K.-i.T."/>
            <person name="Hayashi T."/>
            <person name="Toyoda A."/>
            <person name="Oliveira C."/>
            <person name="Osipova E."/>
            <person name="Leigh N.D."/>
            <person name="Simon A."/>
            <person name="Yun M.H."/>
        </authorList>
    </citation>
    <scope>NUCLEOTIDE SEQUENCE</scope>
    <source>
        <strain evidence="1">20211129_DDA</strain>
        <tissue evidence="1">Liver</tissue>
    </source>
</reference>
<protein>
    <submittedName>
        <fullName evidence="1">Uncharacterized protein</fullName>
    </submittedName>
</protein>
<name>A0AAV7VBV5_PLEWA</name>
<dbReference type="AlphaFoldDB" id="A0AAV7VBV5"/>
<sequence>MGVLQPGLAEIRKLLKGSIDDMRDLLQAELAPVLARLAAIVCFIENFKHPVESHTQTPSSALPPASDKEKAKVVILQAL</sequence>